<protein>
    <submittedName>
        <fullName evidence="2">Uncharacterized protein</fullName>
    </submittedName>
</protein>
<dbReference type="AlphaFoldDB" id="A0A821E3C2"/>
<sequence length="71" mass="8680">MRPIPFQSKKWYTIIIWRIFDLMREFRLFSFINGIAKFLRPSSQLQQIHFIASLPCLHLQDSVFKPRRHHP</sequence>
<gene>
    <name evidence="1" type="ORF">HFQ381_LOCUS29828</name>
    <name evidence="3" type="ORF">TOA249_LOCUS28310</name>
    <name evidence="2" type="ORF">TSG867_LOCUS29564</name>
</gene>
<dbReference type="Proteomes" id="UP000663851">
    <property type="component" value="Unassembled WGS sequence"/>
</dbReference>
<dbReference type="Proteomes" id="UP000663862">
    <property type="component" value="Unassembled WGS sequence"/>
</dbReference>
<comment type="caution">
    <text evidence="2">The sequence shown here is derived from an EMBL/GenBank/DDBJ whole genome shotgun (WGS) entry which is preliminary data.</text>
</comment>
<reference evidence="2" key="1">
    <citation type="submission" date="2021-02" db="EMBL/GenBank/DDBJ databases">
        <authorList>
            <person name="Nowell W R."/>
        </authorList>
    </citation>
    <scope>NUCLEOTIDE SEQUENCE</scope>
</reference>
<evidence type="ECO:0000313" key="2">
    <source>
        <dbReference type="EMBL" id="CAF4630339.1"/>
    </source>
</evidence>
<evidence type="ECO:0000313" key="3">
    <source>
        <dbReference type="EMBL" id="CAF4868722.1"/>
    </source>
</evidence>
<evidence type="ECO:0000313" key="1">
    <source>
        <dbReference type="EMBL" id="CAF4532729.1"/>
    </source>
</evidence>
<dbReference type="Proteomes" id="UP000663838">
    <property type="component" value="Unassembled WGS sequence"/>
</dbReference>
<accession>A0A821E3C2</accession>
<name>A0A821E3C2_9BILA</name>
<dbReference type="EMBL" id="CAJOBO010004904">
    <property type="protein sequence ID" value="CAF4532729.1"/>
    <property type="molecule type" value="Genomic_DNA"/>
</dbReference>
<organism evidence="2 4">
    <name type="scientific">Rotaria socialis</name>
    <dbReference type="NCBI Taxonomy" id="392032"/>
    <lineage>
        <taxon>Eukaryota</taxon>
        <taxon>Metazoa</taxon>
        <taxon>Spiralia</taxon>
        <taxon>Gnathifera</taxon>
        <taxon>Rotifera</taxon>
        <taxon>Eurotatoria</taxon>
        <taxon>Bdelloidea</taxon>
        <taxon>Philodinida</taxon>
        <taxon>Philodinidae</taxon>
        <taxon>Rotaria</taxon>
    </lineage>
</organism>
<evidence type="ECO:0000313" key="4">
    <source>
        <dbReference type="Proteomes" id="UP000663862"/>
    </source>
</evidence>
<proteinExistence type="predicted"/>
<dbReference type="EMBL" id="CAJOBQ010004211">
    <property type="protein sequence ID" value="CAF4630339.1"/>
    <property type="molecule type" value="Genomic_DNA"/>
</dbReference>
<dbReference type="EMBL" id="CAJOBS010003895">
    <property type="protein sequence ID" value="CAF4868722.1"/>
    <property type="molecule type" value="Genomic_DNA"/>
</dbReference>